<reference evidence="1 2" key="1">
    <citation type="submission" date="2019-09" db="EMBL/GenBank/DDBJ databases">
        <title>Draft genome sequence of Bacillus sp. JC-7.</title>
        <authorList>
            <person name="Tanaka N."/>
            <person name="Shiwa Y."/>
            <person name="Fujita N."/>
            <person name="Tanasupawat S."/>
        </authorList>
    </citation>
    <scope>NUCLEOTIDE SEQUENCE [LARGE SCALE GENOMIC DNA]</scope>
    <source>
        <strain evidence="1 2">JC-7</strain>
    </source>
</reference>
<organism evidence="1 2">
    <name type="scientific">Weizmannia acidilactici</name>
    <dbReference type="NCBI Taxonomy" id="2607726"/>
    <lineage>
        <taxon>Bacteria</taxon>
        <taxon>Bacillati</taxon>
        <taxon>Bacillota</taxon>
        <taxon>Bacilli</taxon>
        <taxon>Bacillales</taxon>
        <taxon>Bacillaceae</taxon>
        <taxon>Heyndrickxia</taxon>
    </lineage>
</organism>
<proteinExistence type="predicted"/>
<dbReference type="EMBL" id="BKZQ01000026">
    <property type="protein sequence ID" value="GER70760.1"/>
    <property type="molecule type" value="Genomic_DNA"/>
</dbReference>
<dbReference type="InterPro" id="IPR036410">
    <property type="entry name" value="HSP_DnaJ_Cys-rich_dom_sf"/>
</dbReference>
<protein>
    <recommendedName>
        <fullName evidence="3">Methionine aminopeptidase</fullName>
    </recommendedName>
</protein>
<sequence length="67" mass="7477">MGLFSAISNRQSVRREKYLSAMREKTKCPDCGGRGFIMPAAFEYIYPFDCSGCNGTGTLADWESNQL</sequence>
<dbReference type="Proteomes" id="UP000391919">
    <property type="component" value="Unassembled WGS sequence"/>
</dbReference>
<accession>A0A5J4JJM2</accession>
<dbReference type="AlphaFoldDB" id="A0A5J4JJM2"/>
<name>A0A5J4JJM2_9BACI</name>
<dbReference type="SUPFAM" id="SSF57938">
    <property type="entry name" value="DnaJ/Hsp40 cysteine-rich domain"/>
    <property type="match status" value="1"/>
</dbReference>
<keyword evidence="2" id="KW-1185">Reference proteome</keyword>
<gene>
    <name evidence="1" type="ORF">BpJC7_20630</name>
</gene>
<evidence type="ECO:0008006" key="3">
    <source>
        <dbReference type="Google" id="ProtNLM"/>
    </source>
</evidence>
<evidence type="ECO:0000313" key="2">
    <source>
        <dbReference type="Proteomes" id="UP000391919"/>
    </source>
</evidence>
<dbReference type="RefSeq" id="WP_151680716.1">
    <property type="nucleotide sequence ID" value="NZ_BKZP01000027.1"/>
</dbReference>
<dbReference type="Gene3D" id="6.20.20.10">
    <property type="match status" value="1"/>
</dbReference>
<comment type="caution">
    <text evidence="1">The sequence shown here is derived from an EMBL/GenBank/DDBJ whole genome shotgun (WGS) entry which is preliminary data.</text>
</comment>
<evidence type="ECO:0000313" key="1">
    <source>
        <dbReference type="EMBL" id="GER70760.1"/>
    </source>
</evidence>